<name>A0ABQ1C0J0_9MYCO</name>
<accession>A0ABQ1C0J0</accession>
<organism evidence="1 2">
    <name type="scientific">Mycobacterium paragordonae</name>
    <dbReference type="NCBI Taxonomy" id="1389713"/>
    <lineage>
        <taxon>Bacteria</taxon>
        <taxon>Bacillati</taxon>
        <taxon>Actinomycetota</taxon>
        <taxon>Actinomycetes</taxon>
        <taxon>Mycobacteriales</taxon>
        <taxon>Mycobacteriaceae</taxon>
        <taxon>Mycobacterium</taxon>
    </lineage>
</organism>
<dbReference type="EMBL" id="BLKX01000001">
    <property type="protein sequence ID" value="GFG77909.1"/>
    <property type="molecule type" value="Genomic_DNA"/>
</dbReference>
<sequence>MKQSEIEGMRRALAIVDAINRGESRRKFLQLDLAQAAEGEEKLVFSPGAARAYEQLQLTAEGGALLVHYVIEIALGMAKSQNLVLTQEFMMDTLGKLVDTMSKDADPGE</sequence>
<evidence type="ECO:0000313" key="1">
    <source>
        <dbReference type="EMBL" id="GFG77909.1"/>
    </source>
</evidence>
<proteinExistence type="predicted"/>
<evidence type="ECO:0000313" key="2">
    <source>
        <dbReference type="Proteomes" id="UP000465240"/>
    </source>
</evidence>
<gene>
    <name evidence="1" type="ORF">MPRG_11850</name>
</gene>
<dbReference type="Proteomes" id="UP000465240">
    <property type="component" value="Unassembled WGS sequence"/>
</dbReference>
<keyword evidence="2" id="KW-1185">Reference proteome</keyword>
<comment type="caution">
    <text evidence="1">The sequence shown here is derived from an EMBL/GenBank/DDBJ whole genome shotgun (WGS) entry which is preliminary data.</text>
</comment>
<reference evidence="1 2" key="1">
    <citation type="journal article" date="2019" name="Emerg. Microbes Infect.">
        <title>Comprehensive subspecies identification of 175 nontuberculous mycobacteria species based on 7547 genomic profiles.</title>
        <authorList>
            <person name="Matsumoto Y."/>
            <person name="Kinjo T."/>
            <person name="Motooka D."/>
            <person name="Nabeya D."/>
            <person name="Jung N."/>
            <person name="Uechi K."/>
            <person name="Horii T."/>
            <person name="Iida T."/>
            <person name="Fujita J."/>
            <person name="Nakamura S."/>
        </authorList>
    </citation>
    <scope>NUCLEOTIDE SEQUENCE [LARGE SCALE GENOMIC DNA]</scope>
    <source>
        <strain evidence="1 2">JCM 18565</strain>
    </source>
</reference>
<dbReference type="RefSeq" id="WP_162951417.1">
    <property type="nucleotide sequence ID" value="NZ_BLKX01000001.1"/>
</dbReference>
<protein>
    <submittedName>
        <fullName evidence="1">Uncharacterized protein</fullName>
    </submittedName>
</protein>